<dbReference type="PANTHER" id="PTHR48104:SF30">
    <property type="entry name" value="METACASPASE-1"/>
    <property type="match status" value="1"/>
</dbReference>
<name>A0A0C4EBQ7_MAGP6</name>
<reference evidence="4" key="5">
    <citation type="submission" date="2015-06" db="UniProtKB">
        <authorList>
            <consortium name="EnsemblFungi"/>
        </authorList>
    </citation>
    <scope>IDENTIFICATION</scope>
    <source>
        <strain evidence="4">ATCC 64411</strain>
    </source>
</reference>
<dbReference type="Pfam" id="PF00656">
    <property type="entry name" value="Peptidase_C14"/>
    <property type="match status" value="1"/>
</dbReference>
<dbReference type="AlphaFoldDB" id="A0A0C4EBQ7"/>
<reference evidence="3" key="3">
    <citation type="submission" date="2011-03" db="EMBL/GenBank/DDBJ databases">
        <title>Annotation of Magnaporthe poae ATCC 64411.</title>
        <authorList>
            <person name="Ma L.-J."/>
            <person name="Dead R."/>
            <person name="Young S.K."/>
            <person name="Zeng Q."/>
            <person name="Gargeya S."/>
            <person name="Fitzgerald M."/>
            <person name="Haas B."/>
            <person name="Abouelleil A."/>
            <person name="Alvarado L."/>
            <person name="Arachchi H.M."/>
            <person name="Berlin A."/>
            <person name="Brown A."/>
            <person name="Chapman S.B."/>
            <person name="Chen Z."/>
            <person name="Dunbar C."/>
            <person name="Freedman E."/>
            <person name="Gearin G."/>
            <person name="Gellesch M."/>
            <person name="Goldberg J."/>
            <person name="Griggs A."/>
            <person name="Gujja S."/>
            <person name="Heiman D."/>
            <person name="Howarth C."/>
            <person name="Larson L."/>
            <person name="Lui A."/>
            <person name="MacDonald P.J.P."/>
            <person name="Mehta T."/>
            <person name="Montmayeur A."/>
            <person name="Murphy C."/>
            <person name="Neiman D."/>
            <person name="Pearson M."/>
            <person name="Priest M."/>
            <person name="Roberts A."/>
            <person name="Saif S."/>
            <person name="Shea T."/>
            <person name="Shenoy N."/>
            <person name="Sisk P."/>
            <person name="Stolte C."/>
            <person name="Sykes S."/>
            <person name="Yandava C."/>
            <person name="Wortman J."/>
            <person name="Nusbaum C."/>
            <person name="Birren B."/>
        </authorList>
    </citation>
    <scope>NUCLEOTIDE SEQUENCE</scope>
    <source>
        <strain evidence="3">ATCC 64411</strain>
    </source>
</reference>
<reference evidence="4" key="4">
    <citation type="journal article" date="2015" name="G3 (Bethesda)">
        <title>Genome sequences of three phytopathogenic species of the Magnaporthaceae family of fungi.</title>
        <authorList>
            <person name="Okagaki L.H."/>
            <person name="Nunes C.C."/>
            <person name="Sailsbery J."/>
            <person name="Clay B."/>
            <person name="Brown D."/>
            <person name="John T."/>
            <person name="Oh Y."/>
            <person name="Young N."/>
            <person name="Fitzgerald M."/>
            <person name="Haas B.J."/>
            <person name="Zeng Q."/>
            <person name="Young S."/>
            <person name="Adiconis X."/>
            <person name="Fan L."/>
            <person name="Levin J.Z."/>
            <person name="Mitchell T.K."/>
            <person name="Okubara P.A."/>
            <person name="Farman M.L."/>
            <person name="Kohn L.M."/>
            <person name="Birren B."/>
            <person name="Ma L.-J."/>
            <person name="Dean R.A."/>
        </authorList>
    </citation>
    <scope>NUCLEOTIDE SEQUENCE</scope>
    <source>
        <strain evidence="4">ATCC 64411 / 73-15</strain>
    </source>
</reference>
<sequence length="441" mass="48458">MISTYIMESDGAVKPRNMWAILVGIDKYTHGEKGKRIARSGDAMECPKDLRGSVNDVLSIRHYLITTMRMDPKHIQLLLAPVEHGTYKFELPDRSEYEEPTYENMVKVLAEVPKYAKKNDLVYIHYSGHGGQATTVFADLKKNGDSIDQSLMPTDVCTGRYLRDVELGALLQDMVEAGAVLTVHLARYHLLRGLTNPGCPASGAQDLVDVDVAPAPDDVELDDGEVLRAAEDMPLRNGMYEVPEKRLFRITVTNKGTLPVACTILNFNPGFGIEIIYPGNGTANYDIIPGSSPGKVGDKSADGRSETKKRVVEDFWVEISDAPQQQHQRQPGAGGTAGNITWDAAAAEATATVELFKVLVSSPERDAGPLRLAKLREIELGDFGHRGEEADDADASLNTLDDLLNEFMPVTRDGQSVSSRKRVGIVDWQTKDIYVRALPSF</sequence>
<dbReference type="VEuPathDB" id="FungiDB:MAPG_10112"/>
<gene>
    <name evidence="3" type="ORF">MAPG_10112</name>
</gene>
<evidence type="ECO:0000256" key="1">
    <source>
        <dbReference type="ARBA" id="ARBA00009005"/>
    </source>
</evidence>
<dbReference type="OrthoDB" id="3223806at2759"/>
<feature type="domain" description="Peptidase C14 caspase" evidence="2">
    <location>
        <begin position="19"/>
        <end position="172"/>
    </location>
</feature>
<evidence type="ECO:0000313" key="5">
    <source>
        <dbReference type="Proteomes" id="UP000011715"/>
    </source>
</evidence>
<proteinExistence type="inferred from homology"/>
<dbReference type="EMBL" id="GL876977">
    <property type="protein sequence ID" value="KLU91594.1"/>
    <property type="molecule type" value="Genomic_DNA"/>
</dbReference>
<evidence type="ECO:0000313" key="3">
    <source>
        <dbReference type="EMBL" id="KLU91594.1"/>
    </source>
</evidence>
<keyword evidence="5" id="KW-1185">Reference proteome</keyword>
<evidence type="ECO:0000313" key="4">
    <source>
        <dbReference type="EnsemblFungi" id="MAPG_10112T0"/>
    </source>
</evidence>
<dbReference type="EMBL" id="ADBL01002596">
    <property type="status" value="NOT_ANNOTATED_CDS"/>
    <property type="molecule type" value="Genomic_DNA"/>
</dbReference>
<dbReference type="GO" id="GO:0004197">
    <property type="term" value="F:cysteine-type endopeptidase activity"/>
    <property type="evidence" value="ECO:0007669"/>
    <property type="project" value="InterPro"/>
</dbReference>
<dbReference type="Proteomes" id="UP000011715">
    <property type="component" value="Unassembled WGS sequence"/>
</dbReference>
<protein>
    <recommendedName>
        <fullName evidence="2">Peptidase C14 caspase domain-containing protein</fullName>
    </recommendedName>
</protein>
<dbReference type="eggNOG" id="KOG1546">
    <property type="taxonomic scope" value="Eukaryota"/>
</dbReference>
<dbReference type="GO" id="GO:0005737">
    <property type="term" value="C:cytoplasm"/>
    <property type="evidence" value="ECO:0007669"/>
    <property type="project" value="TreeGrafter"/>
</dbReference>
<dbReference type="EnsemblFungi" id="MAPG_10112T0">
    <property type="protein sequence ID" value="MAPG_10112T0"/>
    <property type="gene ID" value="MAPG_10112"/>
</dbReference>
<dbReference type="GO" id="GO:0006508">
    <property type="term" value="P:proteolysis"/>
    <property type="evidence" value="ECO:0007669"/>
    <property type="project" value="InterPro"/>
</dbReference>
<evidence type="ECO:0000259" key="2">
    <source>
        <dbReference type="Pfam" id="PF00656"/>
    </source>
</evidence>
<dbReference type="InterPro" id="IPR050452">
    <property type="entry name" value="Metacaspase"/>
</dbReference>
<reference evidence="3" key="2">
    <citation type="submission" date="2010-05" db="EMBL/GenBank/DDBJ databases">
        <title>The Genome Sequence of Magnaporthe poae strain ATCC 64411.</title>
        <authorList>
            <consortium name="The Broad Institute Genome Sequencing Platform"/>
            <consortium name="Broad Institute Genome Sequencing Center for Infectious Disease"/>
            <person name="Ma L.-J."/>
            <person name="Dead R."/>
            <person name="Young S."/>
            <person name="Zeng Q."/>
            <person name="Koehrsen M."/>
            <person name="Alvarado L."/>
            <person name="Berlin A."/>
            <person name="Chapman S.B."/>
            <person name="Chen Z."/>
            <person name="Freedman E."/>
            <person name="Gellesch M."/>
            <person name="Goldberg J."/>
            <person name="Griggs A."/>
            <person name="Gujja S."/>
            <person name="Heilman E.R."/>
            <person name="Heiman D."/>
            <person name="Hepburn T."/>
            <person name="Howarth C."/>
            <person name="Jen D."/>
            <person name="Larson L."/>
            <person name="Mehta T."/>
            <person name="Neiman D."/>
            <person name="Pearson M."/>
            <person name="Roberts A."/>
            <person name="Saif S."/>
            <person name="Shea T."/>
            <person name="Shenoy N."/>
            <person name="Sisk P."/>
            <person name="Stolte C."/>
            <person name="Sykes S."/>
            <person name="Walk T."/>
            <person name="White J."/>
            <person name="Yandava C."/>
            <person name="Haas B."/>
            <person name="Nusbaum C."/>
            <person name="Birren B."/>
        </authorList>
    </citation>
    <scope>NUCLEOTIDE SEQUENCE</scope>
    <source>
        <strain evidence="3">ATCC 64411</strain>
    </source>
</reference>
<dbReference type="Gene3D" id="3.40.50.12660">
    <property type="match status" value="1"/>
</dbReference>
<reference evidence="5" key="1">
    <citation type="submission" date="2010-05" db="EMBL/GenBank/DDBJ databases">
        <title>The genome sequence of Magnaporthe poae strain ATCC 64411.</title>
        <authorList>
            <person name="Ma L.-J."/>
            <person name="Dead R."/>
            <person name="Young S."/>
            <person name="Zeng Q."/>
            <person name="Koehrsen M."/>
            <person name="Alvarado L."/>
            <person name="Berlin A."/>
            <person name="Chapman S.B."/>
            <person name="Chen Z."/>
            <person name="Freedman E."/>
            <person name="Gellesch M."/>
            <person name="Goldberg J."/>
            <person name="Griggs A."/>
            <person name="Gujja S."/>
            <person name="Heilman E.R."/>
            <person name="Heiman D."/>
            <person name="Hepburn T."/>
            <person name="Howarth C."/>
            <person name="Jen D."/>
            <person name="Larson L."/>
            <person name="Mehta T."/>
            <person name="Neiman D."/>
            <person name="Pearson M."/>
            <person name="Roberts A."/>
            <person name="Saif S."/>
            <person name="Shea T."/>
            <person name="Shenoy N."/>
            <person name="Sisk P."/>
            <person name="Stolte C."/>
            <person name="Sykes S."/>
            <person name="Walk T."/>
            <person name="White J."/>
            <person name="Yandava C."/>
            <person name="Haas B."/>
            <person name="Nusbaum C."/>
            <person name="Birren B."/>
        </authorList>
    </citation>
    <scope>NUCLEOTIDE SEQUENCE [LARGE SCALE GENOMIC DNA]</scope>
    <source>
        <strain evidence="5">ATCC 64411 / 73-15</strain>
    </source>
</reference>
<dbReference type="InterPro" id="IPR011600">
    <property type="entry name" value="Pept_C14_caspase"/>
</dbReference>
<accession>A0A0C4EBQ7</accession>
<comment type="similarity">
    <text evidence="1">Belongs to the peptidase C14B family.</text>
</comment>
<organism evidence="4 5">
    <name type="scientific">Magnaporthiopsis poae (strain ATCC 64411 / 73-15)</name>
    <name type="common">Kentucky bluegrass fungus</name>
    <name type="synonym">Magnaporthe poae</name>
    <dbReference type="NCBI Taxonomy" id="644358"/>
    <lineage>
        <taxon>Eukaryota</taxon>
        <taxon>Fungi</taxon>
        <taxon>Dikarya</taxon>
        <taxon>Ascomycota</taxon>
        <taxon>Pezizomycotina</taxon>
        <taxon>Sordariomycetes</taxon>
        <taxon>Sordariomycetidae</taxon>
        <taxon>Magnaporthales</taxon>
        <taxon>Magnaporthaceae</taxon>
        <taxon>Magnaporthiopsis</taxon>
    </lineage>
</organism>
<dbReference type="PANTHER" id="PTHR48104">
    <property type="entry name" value="METACASPASE-4"/>
    <property type="match status" value="1"/>
</dbReference>
<dbReference type="EMBL" id="ADBL01002595">
    <property type="status" value="NOT_ANNOTATED_CDS"/>
    <property type="molecule type" value="Genomic_DNA"/>
</dbReference>